<dbReference type="InterPro" id="IPR047216">
    <property type="entry name" value="Endonuclease_DUF559_bact"/>
</dbReference>
<evidence type="ECO:0000313" key="4">
    <source>
        <dbReference type="Proteomes" id="UP001228905"/>
    </source>
</evidence>
<keyword evidence="4" id="KW-1185">Reference proteome</keyword>
<evidence type="ECO:0000313" key="3">
    <source>
        <dbReference type="EMBL" id="MDQ0462421.1"/>
    </source>
</evidence>
<evidence type="ECO:0000256" key="1">
    <source>
        <dbReference type="SAM" id="MobiDB-lite"/>
    </source>
</evidence>
<feature type="domain" description="DUF559" evidence="2">
    <location>
        <begin position="8"/>
        <end position="110"/>
    </location>
</feature>
<dbReference type="SUPFAM" id="SSF52980">
    <property type="entry name" value="Restriction endonuclease-like"/>
    <property type="match status" value="1"/>
</dbReference>
<keyword evidence="3" id="KW-0540">Nuclease</keyword>
<dbReference type="RefSeq" id="WP_307344717.1">
    <property type="nucleotide sequence ID" value="NZ_JAUSVS010000001.1"/>
</dbReference>
<keyword evidence="3" id="KW-0378">Hydrolase</keyword>
<accession>A0ABU0IM14</accession>
<dbReference type="Pfam" id="PF04480">
    <property type="entry name" value="DUF559"/>
    <property type="match status" value="1"/>
</dbReference>
<dbReference type="CDD" id="cd01038">
    <property type="entry name" value="Endonuclease_DUF559"/>
    <property type="match status" value="1"/>
</dbReference>
<dbReference type="PANTHER" id="PTHR38590:SF1">
    <property type="entry name" value="BLL0828 PROTEIN"/>
    <property type="match status" value="1"/>
</dbReference>
<dbReference type="Gene3D" id="3.40.960.10">
    <property type="entry name" value="VSR Endonuclease"/>
    <property type="match status" value="1"/>
</dbReference>
<dbReference type="InterPro" id="IPR007569">
    <property type="entry name" value="DUF559"/>
</dbReference>
<name>A0ABU0IM14_9CAUL</name>
<dbReference type="EMBL" id="JAUSVS010000001">
    <property type="protein sequence ID" value="MDQ0462421.1"/>
    <property type="molecule type" value="Genomic_DNA"/>
</dbReference>
<dbReference type="GO" id="GO:0004519">
    <property type="term" value="F:endonuclease activity"/>
    <property type="evidence" value="ECO:0007669"/>
    <property type="project" value="UniProtKB-KW"/>
</dbReference>
<evidence type="ECO:0000259" key="2">
    <source>
        <dbReference type="Pfam" id="PF04480"/>
    </source>
</evidence>
<protein>
    <submittedName>
        <fullName evidence="3">Very-short-patch-repair endonuclease</fullName>
    </submittedName>
</protein>
<dbReference type="Proteomes" id="UP001228905">
    <property type="component" value="Unassembled WGS sequence"/>
</dbReference>
<gene>
    <name evidence="3" type="ORF">QO010_000169</name>
</gene>
<sequence length="150" mass="16716">MDTSLVIRNRARSLRKTMTLPEILLWQGLRGRRLGGLRFRREHPIGPFILDFFCPQARLAVEVDGESHGYTVAQDERRDLWLREQGIRVLRLVARDILESVEGALVTIQAAASVRPVGVSPLRPSGPLPPEGEDLVHLAAPPLGELSRSD</sequence>
<feature type="region of interest" description="Disordered" evidence="1">
    <location>
        <begin position="120"/>
        <end position="150"/>
    </location>
</feature>
<dbReference type="PANTHER" id="PTHR38590">
    <property type="entry name" value="BLL0828 PROTEIN"/>
    <property type="match status" value="1"/>
</dbReference>
<organism evidence="3 4">
    <name type="scientific">Caulobacter ginsengisoli</name>
    <dbReference type="NCBI Taxonomy" id="400775"/>
    <lineage>
        <taxon>Bacteria</taxon>
        <taxon>Pseudomonadati</taxon>
        <taxon>Pseudomonadota</taxon>
        <taxon>Alphaproteobacteria</taxon>
        <taxon>Caulobacterales</taxon>
        <taxon>Caulobacteraceae</taxon>
        <taxon>Caulobacter</taxon>
    </lineage>
</organism>
<proteinExistence type="predicted"/>
<comment type="caution">
    <text evidence="3">The sequence shown here is derived from an EMBL/GenBank/DDBJ whole genome shotgun (WGS) entry which is preliminary data.</text>
</comment>
<keyword evidence="3" id="KW-0255">Endonuclease</keyword>
<dbReference type="InterPro" id="IPR011335">
    <property type="entry name" value="Restrct_endonuc-II-like"/>
</dbReference>
<reference evidence="3 4" key="1">
    <citation type="submission" date="2023-07" db="EMBL/GenBank/DDBJ databases">
        <title>Genomic Encyclopedia of Type Strains, Phase IV (KMG-IV): sequencing the most valuable type-strain genomes for metagenomic binning, comparative biology and taxonomic classification.</title>
        <authorList>
            <person name="Goeker M."/>
        </authorList>
    </citation>
    <scope>NUCLEOTIDE SEQUENCE [LARGE SCALE GENOMIC DNA]</scope>
    <source>
        <strain evidence="3 4">DSM 18695</strain>
    </source>
</reference>